<accession>A0ABQ9JMM9</accession>
<name>A0ABQ9JMM9_9CUCU</name>
<dbReference type="EMBL" id="JAPWTJ010000335">
    <property type="protein sequence ID" value="KAJ8979480.1"/>
    <property type="molecule type" value="Genomic_DNA"/>
</dbReference>
<evidence type="ECO:0000259" key="1">
    <source>
        <dbReference type="Pfam" id="PF10515"/>
    </source>
</evidence>
<dbReference type="InterPro" id="IPR019745">
    <property type="entry name" value="Amyloid_glyco_intracell_CS"/>
</dbReference>
<reference evidence="2" key="1">
    <citation type="journal article" date="2023" name="Insect Mol. Biol.">
        <title>Genome sequencing provides insights into the evolution of gene families encoding plant cell wall-degrading enzymes in longhorned beetles.</title>
        <authorList>
            <person name="Shin N.R."/>
            <person name="Okamura Y."/>
            <person name="Kirsch R."/>
            <person name="Pauchet Y."/>
        </authorList>
    </citation>
    <scope>NUCLEOTIDE SEQUENCE</scope>
    <source>
        <strain evidence="2">MMC_N1</strain>
    </source>
</reference>
<dbReference type="PROSITE" id="PS00320">
    <property type="entry name" value="APP_INTRA"/>
    <property type="match status" value="1"/>
</dbReference>
<dbReference type="Proteomes" id="UP001162164">
    <property type="component" value="Unassembled WGS sequence"/>
</dbReference>
<proteinExistence type="predicted"/>
<dbReference type="InterPro" id="IPR019543">
    <property type="entry name" value="APP_amyloid_C"/>
</dbReference>
<sequence length="66" mass="7869">MQVNGYENPTYKYFEDVSGMRVERYIVHPFHKICIYGYNNQFEIDSQTSLGWIVMEKMEGSKDYST</sequence>
<evidence type="ECO:0000313" key="2">
    <source>
        <dbReference type="EMBL" id="KAJ8979480.1"/>
    </source>
</evidence>
<gene>
    <name evidence="2" type="ORF">NQ317_000356</name>
</gene>
<protein>
    <recommendedName>
        <fullName evidence="1">Beta-amyloid precursor protein C-terminal domain-containing protein</fullName>
    </recommendedName>
</protein>
<feature type="domain" description="Beta-amyloid precursor protein C-terminal" evidence="1">
    <location>
        <begin position="1"/>
        <end position="15"/>
    </location>
</feature>
<keyword evidence="3" id="KW-1185">Reference proteome</keyword>
<evidence type="ECO:0000313" key="3">
    <source>
        <dbReference type="Proteomes" id="UP001162164"/>
    </source>
</evidence>
<dbReference type="Pfam" id="PF10515">
    <property type="entry name" value="APP_amyloid"/>
    <property type="match status" value="1"/>
</dbReference>
<comment type="caution">
    <text evidence="2">The sequence shown here is derived from an EMBL/GenBank/DDBJ whole genome shotgun (WGS) entry which is preliminary data.</text>
</comment>
<organism evidence="2 3">
    <name type="scientific">Molorchus minor</name>
    <dbReference type="NCBI Taxonomy" id="1323400"/>
    <lineage>
        <taxon>Eukaryota</taxon>
        <taxon>Metazoa</taxon>
        <taxon>Ecdysozoa</taxon>
        <taxon>Arthropoda</taxon>
        <taxon>Hexapoda</taxon>
        <taxon>Insecta</taxon>
        <taxon>Pterygota</taxon>
        <taxon>Neoptera</taxon>
        <taxon>Endopterygota</taxon>
        <taxon>Coleoptera</taxon>
        <taxon>Polyphaga</taxon>
        <taxon>Cucujiformia</taxon>
        <taxon>Chrysomeloidea</taxon>
        <taxon>Cerambycidae</taxon>
        <taxon>Lamiinae</taxon>
        <taxon>Monochamini</taxon>
        <taxon>Molorchus</taxon>
    </lineage>
</organism>